<evidence type="ECO:0000313" key="2">
    <source>
        <dbReference type="EMBL" id="GGN76934.1"/>
    </source>
</evidence>
<dbReference type="EMBL" id="BMLM01000001">
    <property type="protein sequence ID" value="GGN76934.1"/>
    <property type="molecule type" value="Genomic_DNA"/>
</dbReference>
<organism evidence="2 3">
    <name type="scientific">Agrococcus terreus</name>
    <dbReference type="NCBI Taxonomy" id="574649"/>
    <lineage>
        <taxon>Bacteria</taxon>
        <taxon>Bacillati</taxon>
        <taxon>Actinomycetota</taxon>
        <taxon>Actinomycetes</taxon>
        <taxon>Micrococcales</taxon>
        <taxon>Microbacteriaceae</taxon>
        <taxon>Agrococcus</taxon>
    </lineage>
</organism>
<dbReference type="Gene3D" id="1.10.10.10">
    <property type="entry name" value="Winged helix-like DNA-binding domain superfamily/Winged helix DNA-binding domain"/>
    <property type="match status" value="1"/>
</dbReference>
<comment type="caution">
    <text evidence="2">The sequence shown here is derived from an EMBL/GenBank/DDBJ whole genome shotgun (WGS) entry which is preliminary data.</text>
</comment>
<dbReference type="PANTHER" id="PTHR39515:SF2">
    <property type="entry name" value="HTH-TYPE TRANSCRIPTIONAL REGULATOR RV0880"/>
    <property type="match status" value="1"/>
</dbReference>
<accession>A0ABQ2KAX4</accession>
<dbReference type="Proteomes" id="UP000626982">
    <property type="component" value="Unassembled WGS sequence"/>
</dbReference>
<dbReference type="PROSITE" id="PS50995">
    <property type="entry name" value="HTH_MARR_2"/>
    <property type="match status" value="1"/>
</dbReference>
<evidence type="ECO:0000313" key="3">
    <source>
        <dbReference type="Proteomes" id="UP000626982"/>
    </source>
</evidence>
<dbReference type="InterPro" id="IPR036388">
    <property type="entry name" value="WH-like_DNA-bd_sf"/>
</dbReference>
<dbReference type="InterPro" id="IPR000835">
    <property type="entry name" value="HTH_MarR-typ"/>
</dbReference>
<reference evidence="3" key="1">
    <citation type="journal article" date="2019" name="Int. J. Syst. Evol. Microbiol.">
        <title>The Global Catalogue of Microorganisms (GCM) 10K type strain sequencing project: providing services to taxonomists for standard genome sequencing and annotation.</title>
        <authorList>
            <consortium name="The Broad Institute Genomics Platform"/>
            <consortium name="The Broad Institute Genome Sequencing Center for Infectious Disease"/>
            <person name="Wu L."/>
            <person name="Ma J."/>
        </authorList>
    </citation>
    <scope>NUCLEOTIDE SEQUENCE [LARGE SCALE GENOMIC DNA]</scope>
    <source>
        <strain evidence="3">CGMCC 1.6960</strain>
    </source>
</reference>
<keyword evidence="3" id="KW-1185">Reference proteome</keyword>
<gene>
    <name evidence="2" type="ORF">GCM10010968_00860</name>
</gene>
<protein>
    <submittedName>
        <fullName evidence="2">MarR family transcriptional regulator</fullName>
    </submittedName>
</protein>
<feature type="domain" description="HTH marR-type" evidence="1">
    <location>
        <begin position="19"/>
        <end position="150"/>
    </location>
</feature>
<evidence type="ECO:0000259" key="1">
    <source>
        <dbReference type="PROSITE" id="PS50995"/>
    </source>
</evidence>
<dbReference type="SMART" id="SM00347">
    <property type="entry name" value="HTH_MARR"/>
    <property type="match status" value="1"/>
</dbReference>
<sequence length="159" mass="16497">MHDERDEAAGAAAPTTVDTARLGTAIDRIVRMHRRTELPGALSPARASTLYTLVERGPQRLGALAAGERVSQPAMTQIVQALEADGLVERAPDPVDGRATRITITAAGRALSGERIAARAATIAAVLTTLDADDAGAIARALPALERLADAADAVHPPR</sequence>
<dbReference type="PANTHER" id="PTHR39515">
    <property type="entry name" value="CONSERVED PROTEIN"/>
    <property type="match status" value="1"/>
</dbReference>
<dbReference type="Pfam" id="PF01047">
    <property type="entry name" value="MarR"/>
    <property type="match status" value="1"/>
</dbReference>
<dbReference type="RefSeq" id="WP_188714860.1">
    <property type="nucleotide sequence ID" value="NZ_BAABBD010000001.1"/>
</dbReference>
<proteinExistence type="predicted"/>
<name>A0ABQ2KAX4_9MICO</name>
<dbReference type="InterPro" id="IPR036390">
    <property type="entry name" value="WH_DNA-bd_sf"/>
</dbReference>
<dbReference type="InterPro" id="IPR052526">
    <property type="entry name" value="HTH-type_Bedaq_tolerance"/>
</dbReference>
<dbReference type="SUPFAM" id="SSF46785">
    <property type="entry name" value="Winged helix' DNA-binding domain"/>
    <property type="match status" value="1"/>
</dbReference>